<accession>A0ABR8FK07</accession>
<protein>
    <recommendedName>
        <fullName evidence="4">PEP-CTERM sorting domain-containing protein</fullName>
    </recommendedName>
</protein>
<dbReference type="EMBL" id="JACJST010000025">
    <property type="protein sequence ID" value="MBD2570530.1"/>
    <property type="molecule type" value="Genomic_DNA"/>
</dbReference>
<organism evidence="2 3">
    <name type="scientific">Anabaena lutea FACHB-196</name>
    <dbReference type="NCBI Taxonomy" id="2692881"/>
    <lineage>
        <taxon>Bacteria</taxon>
        <taxon>Bacillati</taxon>
        <taxon>Cyanobacteriota</taxon>
        <taxon>Cyanophyceae</taxon>
        <taxon>Nostocales</taxon>
        <taxon>Nostocaceae</taxon>
        <taxon>Anabaena</taxon>
    </lineage>
</organism>
<proteinExistence type="predicted"/>
<name>A0ABR8FK07_9NOST</name>
<evidence type="ECO:0008006" key="4">
    <source>
        <dbReference type="Google" id="ProtNLM"/>
    </source>
</evidence>
<evidence type="ECO:0000313" key="3">
    <source>
        <dbReference type="Proteomes" id="UP000640531"/>
    </source>
</evidence>
<feature type="chain" id="PRO_5046422760" description="PEP-CTERM sorting domain-containing protein" evidence="1">
    <location>
        <begin position="27"/>
        <end position="277"/>
    </location>
</feature>
<gene>
    <name evidence="2" type="ORF">H6G59_22055</name>
</gene>
<keyword evidence="3" id="KW-1185">Reference proteome</keyword>
<feature type="signal peptide" evidence="1">
    <location>
        <begin position="1"/>
        <end position="26"/>
    </location>
</feature>
<evidence type="ECO:0000256" key="1">
    <source>
        <dbReference type="SAM" id="SignalP"/>
    </source>
</evidence>
<sequence>MVKGVISRSPFLLISALTLGFTVASSDDVQALTFVDSWNFNNSNLNSSQGNGTLTSNFVPANITYFGGTTINAVGSAPAGNALALQGGISNINNGNNITLQFNLSQYSDPILTFATQKTSTGFNSDLVEWSIDGTTFSTVGISGTNPYNPTTSFALQTFDFSNANAIDSASTAFFRITFNGATNSAGNNRIDNIQLNATLNATPVSFEFNSTTGLLILGGAFGLRYWRKRRYNYHRNSLLRDGVATSFERHGYKQFTDTATLANKTHCESPDKTDSN</sequence>
<dbReference type="RefSeq" id="WP_190718563.1">
    <property type="nucleotide sequence ID" value="NZ_JACJST010000025.1"/>
</dbReference>
<dbReference type="Proteomes" id="UP000640531">
    <property type="component" value="Unassembled WGS sequence"/>
</dbReference>
<evidence type="ECO:0000313" key="2">
    <source>
        <dbReference type="EMBL" id="MBD2570530.1"/>
    </source>
</evidence>
<keyword evidence="1" id="KW-0732">Signal</keyword>
<comment type="caution">
    <text evidence="2">The sequence shown here is derived from an EMBL/GenBank/DDBJ whole genome shotgun (WGS) entry which is preliminary data.</text>
</comment>
<reference evidence="2 3" key="1">
    <citation type="journal article" date="2020" name="ISME J.">
        <title>Comparative genomics reveals insights into cyanobacterial evolution and habitat adaptation.</title>
        <authorList>
            <person name="Chen M.Y."/>
            <person name="Teng W.K."/>
            <person name="Zhao L."/>
            <person name="Hu C.X."/>
            <person name="Zhou Y.K."/>
            <person name="Han B.P."/>
            <person name="Song L.R."/>
            <person name="Shu W.S."/>
        </authorList>
    </citation>
    <scope>NUCLEOTIDE SEQUENCE [LARGE SCALE GENOMIC DNA]</scope>
    <source>
        <strain evidence="2 3">FACHB-196</strain>
    </source>
</reference>